<feature type="region of interest" description="Disordered" evidence="1">
    <location>
        <begin position="341"/>
        <end position="381"/>
    </location>
</feature>
<gene>
    <name evidence="2" type="ORF">KIN20_029518</name>
</gene>
<keyword evidence="3" id="KW-1185">Reference proteome</keyword>
<feature type="compositionally biased region" description="Basic and acidic residues" evidence="1">
    <location>
        <begin position="341"/>
        <end position="354"/>
    </location>
</feature>
<dbReference type="EMBL" id="JAHQIW010006175">
    <property type="protein sequence ID" value="KAJ1368393.1"/>
    <property type="molecule type" value="Genomic_DNA"/>
</dbReference>
<reference evidence="2" key="1">
    <citation type="submission" date="2021-06" db="EMBL/GenBank/DDBJ databases">
        <title>Parelaphostrongylus tenuis whole genome reference sequence.</title>
        <authorList>
            <person name="Garwood T.J."/>
            <person name="Larsen P.A."/>
            <person name="Fountain-Jones N.M."/>
            <person name="Garbe J.R."/>
            <person name="Macchietto M.G."/>
            <person name="Kania S.A."/>
            <person name="Gerhold R.W."/>
            <person name="Richards J.E."/>
            <person name="Wolf T.M."/>
        </authorList>
    </citation>
    <scope>NUCLEOTIDE SEQUENCE</scope>
    <source>
        <strain evidence="2">MNPRO001-30</strain>
        <tissue evidence="2">Meninges</tissue>
    </source>
</reference>
<evidence type="ECO:0000313" key="3">
    <source>
        <dbReference type="Proteomes" id="UP001196413"/>
    </source>
</evidence>
<name>A0AAD5WG56_PARTN</name>
<dbReference type="Proteomes" id="UP001196413">
    <property type="component" value="Unassembled WGS sequence"/>
</dbReference>
<comment type="caution">
    <text evidence="2">The sequence shown here is derived from an EMBL/GenBank/DDBJ whole genome shotgun (WGS) entry which is preliminary data.</text>
</comment>
<evidence type="ECO:0000256" key="1">
    <source>
        <dbReference type="SAM" id="MobiDB-lite"/>
    </source>
</evidence>
<accession>A0AAD5WG56</accession>
<protein>
    <submittedName>
        <fullName evidence="2">Uncharacterized protein</fullName>
    </submittedName>
</protein>
<organism evidence="2 3">
    <name type="scientific">Parelaphostrongylus tenuis</name>
    <name type="common">Meningeal worm</name>
    <dbReference type="NCBI Taxonomy" id="148309"/>
    <lineage>
        <taxon>Eukaryota</taxon>
        <taxon>Metazoa</taxon>
        <taxon>Ecdysozoa</taxon>
        <taxon>Nematoda</taxon>
        <taxon>Chromadorea</taxon>
        <taxon>Rhabditida</taxon>
        <taxon>Rhabditina</taxon>
        <taxon>Rhabditomorpha</taxon>
        <taxon>Strongyloidea</taxon>
        <taxon>Metastrongylidae</taxon>
        <taxon>Parelaphostrongylus</taxon>
    </lineage>
</organism>
<evidence type="ECO:0000313" key="2">
    <source>
        <dbReference type="EMBL" id="KAJ1368393.1"/>
    </source>
</evidence>
<dbReference type="AlphaFoldDB" id="A0AAD5WG56"/>
<proteinExistence type="predicted"/>
<sequence length="449" mass="51095">MLKVDAIKCDCRTTEEENKTKDHLRLVIRISALKLLPAVREIIYQSEAEKSYLLLRAKYEILKDLRVNYGNLLAETNIVPSIDVLVDSIKAIMNNNQSLGLKEMHSLVTRSVSKFHTNVLPTTFLCFTLGTCRNASSLYMNCMRNSVQRWTTFLGDDMLNMSKVISDHLASSSRRASPDNVKESHADPAQAFIMLHEAIWSKNVLDNLTKSLCVRNVLTDDSVGYCRIWLKKWDTNVDELYQLTKNYKEGFEKLIKGVANSFRRLAEIKAPRLARIIRKATKAERSWDKYREKLVEQMLQLRKCWQQIAERMCSAAVTEQSYCWNGTNIVRTQLASDDFTIETKDVRPRPKEPWLEESSGLPYDTDDEDYSSGSVDGGSGSGMPFEEVDENLVYALTTVTTTTVSTSSSSSPLSYTSTIQIEDTRSQIFPNHRCCTVLIIILVTFMLLP</sequence>